<dbReference type="InterPro" id="IPR027417">
    <property type="entry name" value="P-loop_NTPase"/>
</dbReference>
<dbReference type="InterPro" id="IPR011990">
    <property type="entry name" value="TPR-like_helical_dom_sf"/>
</dbReference>
<sequence>MASAATAVPLSNAAPSVPKSPPLDDFDIAVICALTIEANPVVALLKPKYDNSSLEIPSADYVTYKTGVLGGCNAVIAFLPEAGKSSSASVAESVRRTFPQIKLALVVGICGCIPFIDEDDEKIEVILGDVVISQGIVRYDYGKHTPDGFELKTLSRDALARPSRRLRSLMAMVQMLDSRDRLASKMDENLEVLRKGHPGLRASYPTASADVLYRPSYRHQKKGMSCSEAGCGLDGGSRPSEPRVHFGWTASADKVMSDGKERDRVAGSLKTVNFEMEGEGVAEKFPDCIVIKGVADYADSHKDDGWRRYAAATAAACASAFLTEFWSYCSILKGCRTLKALSPDLTIWPRFSINSCLTRRSGVRKLYVLNGMGGIGKTQLALNFAYEYRDELDAVFWVEGHDETSLKSGLAGCLKRIPQGHLPGSRQDNNRWLLVLDNVDKRWKDPSHSGSAENGAGSVPRTCDADPDMGAYNLQSYISADHGSIRITSRLNSIPGLSVGSPLQKADATLSRDIFNKWRFLGQYPPPLGAGDDEAVVEILKRLDGLPLALAAAGSGDCARFALCFVDPELVYLAARSHRTRNSSRWGDILPLSERVVPHAVRVASQLDSIPRDAWSHNIHPRYFQDELLPRVASLLVAFGRPGSAEAILGMGIGRSIDTKVIVDDFTPAHIISHEWLFRGLADAYISQKQNQPEAENILRRILRAHVSRSSSSWDYENISVAMPMLGDLYVEQRRYKYLGAGLSELGMIAIENGQFQRAKELFEVSPKFVFVQYGPDSRVTLEAIKTLAQLYRSDNLEEATSYAEHAHDGLIKLDGISRPPTVSSAVVLAAIYNDLSRSDDAIRLLDSALEAIDASSFESAEALRLYALYELARARAMQRCVSSAEDIICTALEGLSAPLEDPVFEEHCADFLQSIESQRD</sequence>
<dbReference type="Gene3D" id="3.40.50.300">
    <property type="entry name" value="P-loop containing nucleotide triphosphate hydrolases"/>
    <property type="match status" value="1"/>
</dbReference>
<name>J3P3J8_GAET3</name>
<dbReference type="eggNOG" id="KOG1840">
    <property type="taxonomic scope" value="Eukaryota"/>
</dbReference>
<feature type="domain" description="Nucleoside phosphorylase" evidence="1">
    <location>
        <begin position="27"/>
        <end position="304"/>
    </location>
</feature>
<protein>
    <recommendedName>
        <fullName evidence="1">Nucleoside phosphorylase domain-containing protein</fullName>
    </recommendedName>
</protein>
<dbReference type="PANTHER" id="PTHR46082:SF6">
    <property type="entry name" value="AAA+ ATPASE DOMAIN-CONTAINING PROTEIN-RELATED"/>
    <property type="match status" value="1"/>
</dbReference>
<dbReference type="STRING" id="644352.J3P3J8"/>
<dbReference type="InterPro" id="IPR000845">
    <property type="entry name" value="Nucleoside_phosphorylase_d"/>
</dbReference>
<dbReference type="Gene3D" id="1.25.40.10">
    <property type="entry name" value="Tetratricopeptide repeat domain"/>
    <property type="match status" value="1"/>
</dbReference>
<dbReference type="EnsemblFungi" id="EJT74241">
    <property type="protein sequence ID" value="EJT74241"/>
    <property type="gene ID" value="GGTG_08084"/>
</dbReference>
<dbReference type="VEuPathDB" id="FungiDB:GGTG_08084"/>
<evidence type="ECO:0000313" key="4">
    <source>
        <dbReference type="Proteomes" id="UP000006039"/>
    </source>
</evidence>
<reference evidence="2" key="3">
    <citation type="submission" date="2010-09" db="EMBL/GenBank/DDBJ databases">
        <title>Annotation of Gaeumannomyces graminis var. tritici R3-111a-1.</title>
        <authorList>
            <consortium name="The Broad Institute Genome Sequencing Platform"/>
            <person name="Ma L.-J."/>
            <person name="Dead R."/>
            <person name="Young S.K."/>
            <person name="Zeng Q."/>
            <person name="Gargeya S."/>
            <person name="Fitzgerald M."/>
            <person name="Haas B."/>
            <person name="Abouelleil A."/>
            <person name="Alvarado L."/>
            <person name="Arachchi H.M."/>
            <person name="Berlin A."/>
            <person name="Brown A."/>
            <person name="Chapman S.B."/>
            <person name="Chen Z."/>
            <person name="Dunbar C."/>
            <person name="Freedman E."/>
            <person name="Gearin G."/>
            <person name="Gellesch M."/>
            <person name="Goldberg J."/>
            <person name="Griggs A."/>
            <person name="Gujja S."/>
            <person name="Heiman D."/>
            <person name="Howarth C."/>
            <person name="Larson L."/>
            <person name="Lui A."/>
            <person name="MacDonald P.J.P."/>
            <person name="Mehta T."/>
            <person name="Montmayeur A."/>
            <person name="Murphy C."/>
            <person name="Neiman D."/>
            <person name="Pearson M."/>
            <person name="Priest M."/>
            <person name="Roberts A."/>
            <person name="Saif S."/>
            <person name="Shea T."/>
            <person name="Shenoy N."/>
            <person name="Sisk P."/>
            <person name="Stolte C."/>
            <person name="Sykes S."/>
            <person name="Yandava C."/>
            <person name="Wortman J."/>
            <person name="Nusbaum C."/>
            <person name="Birren B."/>
        </authorList>
    </citation>
    <scope>NUCLEOTIDE SEQUENCE</scope>
    <source>
        <strain evidence="2">R3-111a-1</strain>
    </source>
</reference>
<dbReference type="RefSeq" id="XP_009224185.1">
    <property type="nucleotide sequence ID" value="XM_009225921.1"/>
</dbReference>
<dbReference type="Gene3D" id="3.40.50.1580">
    <property type="entry name" value="Nucleoside phosphorylase domain"/>
    <property type="match status" value="1"/>
</dbReference>
<dbReference type="OrthoDB" id="1658288at2759"/>
<reference evidence="3" key="5">
    <citation type="submission" date="2018-04" db="UniProtKB">
        <authorList>
            <consortium name="EnsemblFungi"/>
        </authorList>
    </citation>
    <scope>IDENTIFICATION</scope>
    <source>
        <strain evidence="3">R3-111a-1</strain>
    </source>
</reference>
<dbReference type="Pfam" id="PF01048">
    <property type="entry name" value="PNP_UDP_1"/>
    <property type="match status" value="1"/>
</dbReference>
<reference evidence="2" key="2">
    <citation type="submission" date="2010-07" db="EMBL/GenBank/DDBJ databases">
        <authorList>
            <consortium name="The Broad Institute Genome Sequencing Platform"/>
            <consortium name="Broad Institute Genome Sequencing Center for Infectious Disease"/>
            <person name="Ma L.-J."/>
            <person name="Dead R."/>
            <person name="Young S."/>
            <person name="Zeng Q."/>
            <person name="Koehrsen M."/>
            <person name="Alvarado L."/>
            <person name="Berlin A."/>
            <person name="Chapman S.B."/>
            <person name="Chen Z."/>
            <person name="Freedman E."/>
            <person name="Gellesch M."/>
            <person name="Goldberg J."/>
            <person name="Griggs A."/>
            <person name="Gujja S."/>
            <person name="Heilman E.R."/>
            <person name="Heiman D."/>
            <person name="Hepburn T."/>
            <person name="Howarth C."/>
            <person name="Jen D."/>
            <person name="Larson L."/>
            <person name="Mehta T."/>
            <person name="Neiman D."/>
            <person name="Pearson M."/>
            <person name="Roberts A."/>
            <person name="Saif S."/>
            <person name="Shea T."/>
            <person name="Shenoy N."/>
            <person name="Sisk P."/>
            <person name="Stolte C."/>
            <person name="Sykes S."/>
            <person name="Walk T."/>
            <person name="White J."/>
            <person name="Yandava C."/>
            <person name="Haas B."/>
            <person name="Nusbaum C."/>
            <person name="Birren B."/>
        </authorList>
    </citation>
    <scope>NUCLEOTIDE SEQUENCE</scope>
    <source>
        <strain evidence="2">R3-111a-1</strain>
    </source>
</reference>
<dbReference type="EMBL" id="GL385398">
    <property type="protein sequence ID" value="EJT74241.1"/>
    <property type="molecule type" value="Genomic_DNA"/>
</dbReference>
<gene>
    <name evidence="3" type="primary">20348542</name>
    <name evidence="2" type="ORF">GGTG_08084</name>
</gene>
<organism evidence="2">
    <name type="scientific">Gaeumannomyces tritici (strain R3-111a-1)</name>
    <name type="common">Wheat and barley take-all root rot fungus</name>
    <name type="synonym">Gaeumannomyces graminis var. tritici</name>
    <dbReference type="NCBI Taxonomy" id="644352"/>
    <lineage>
        <taxon>Eukaryota</taxon>
        <taxon>Fungi</taxon>
        <taxon>Dikarya</taxon>
        <taxon>Ascomycota</taxon>
        <taxon>Pezizomycotina</taxon>
        <taxon>Sordariomycetes</taxon>
        <taxon>Sordariomycetidae</taxon>
        <taxon>Magnaporthales</taxon>
        <taxon>Magnaporthaceae</taxon>
        <taxon>Gaeumannomyces</taxon>
    </lineage>
</organism>
<keyword evidence="4" id="KW-1185">Reference proteome</keyword>
<dbReference type="SUPFAM" id="SSF48452">
    <property type="entry name" value="TPR-like"/>
    <property type="match status" value="1"/>
</dbReference>
<evidence type="ECO:0000313" key="3">
    <source>
        <dbReference type="EnsemblFungi" id="EJT74241"/>
    </source>
</evidence>
<dbReference type="PRINTS" id="PR00364">
    <property type="entry name" value="DISEASERSIST"/>
</dbReference>
<dbReference type="HOGENOM" id="CLU_000288_125_3_1"/>
<accession>J3P3J8</accession>
<evidence type="ECO:0000259" key="1">
    <source>
        <dbReference type="Pfam" id="PF01048"/>
    </source>
</evidence>
<dbReference type="GO" id="GO:0009116">
    <property type="term" value="P:nucleoside metabolic process"/>
    <property type="evidence" value="ECO:0007669"/>
    <property type="project" value="InterPro"/>
</dbReference>
<dbReference type="SUPFAM" id="SSF52540">
    <property type="entry name" value="P-loop containing nucleoside triphosphate hydrolases"/>
    <property type="match status" value="1"/>
</dbReference>
<dbReference type="SUPFAM" id="SSF53167">
    <property type="entry name" value="Purine and uridine phosphorylases"/>
    <property type="match status" value="1"/>
</dbReference>
<dbReference type="GeneID" id="20348542"/>
<dbReference type="InterPro" id="IPR035994">
    <property type="entry name" value="Nucleoside_phosphorylase_sf"/>
</dbReference>
<dbReference type="AlphaFoldDB" id="J3P3J8"/>
<dbReference type="Proteomes" id="UP000006039">
    <property type="component" value="Unassembled WGS sequence"/>
</dbReference>
<reference evidence="4" key="1">
    <citation type="submission" date="2010-07" db="EMBL/GenBank/DDBJ databases">
        <title>The genome sequence of Gaeumannomyces graminis var. tritici strain R3-111a-1.</title>
        <authorList>
            <consortium name="The Broad Institute Genome Sequencing Platform"/>
            <person name="Ma L.-J."/>
            <person name="Dead R."/>
            <person name="Young S."/>
            <person name="Zeng Q."/>
            <person name="Koehrsen M."/>
            <person name="Alvarado L."/>
            <person name="Berlin A."/>
            <person name="Chapman S.B."/>
            <person name="Chen Z."/>
            <person name="Freedman E."/>
            <person name="Gellesch M."/>
            <person name="Goldberg J."/>
            <person name="Griggs A."/>
            <person name="Gujja S."/>
            <person name="Heilman E.R."/>
            <person name="Heiman D."/>
            <person name="Hepburn T."/>
            <person name="Howarth C."/>
            <person name="Jen D."/>
            <person name="Larson L."/>
            <person name="Mehta T."/>
            <person name="Neiman D."/>
            <person name="Pearson M."/>
            <person name="Roberts A."/>
            <person name="Saif S."/>
            <person name="Shea T."/>
            <person name="Shenoy N."/>
            <person name="Sisk P."/>
            <person name="Stolte C."/>
            <person name="Sykes S."/>
            <person name="Walk T."/>
            <person name="White J."/>
            <person name="Yandava C."/>
            <person name="Haas B."/>
            <person name="Nusbaum C."/>
            <person name="Birren B."/>
        </authorList>
    </citation>
    <scope>NUCLEOTIDE SEQUENCE [LARGE SCALE GENOMIC DNA]</scope>
    <source>
        <strain evidence="4">R3-111a-1</strain>
    </source>
</reference>
<proteinExistence type="predicted"/>
<evidence type="ECO:0000313" key="2">
    <source>
        <dbReference type="EMBL" id="EJT74241.1"/>
    </source>
</evidence>
<dbReference type="InterPro" id="IPR053137">
    <property type="entry name" value="NLR-like"/>
</dbReference>
<dbReference type="PANTHER" id="PTHR46082">
    <property type="entry name" value="ATP/GTP-BINDING PROTEIN-RELATED"/>
    <property type="match status" value="1"/>
</dbReference>
<reference evidence="3" key="4">
    <citation type="journal article" date="2015" name="G3 (Bethesda)">
        <title>Genome sequences of three phytopathogenic species of the Magnaporthaceae family of fungi.</title>
        <authorList>
            <person name="Okagaki L.H."/>
            <person name="Nunes C.C."/>
            <person name="Sailsbery J."/>
            <person name="Clay B."/>
            <person name="Brown D."/>
            <person name="John T."/>
            <person name="Oh Y."/>
            <person name="Young N."/>
            <person name="Fitzgerald M."/>
            <person name="Haas B.J."/>
            <person name="Zeng Q."/>
            <person name="Young S."/>
            <person name="Adiconis X."/>
            <person name="Fan L."/>
            <person name="Levin J.Z."/>
            <person name="Mitchell T.K."/>
            <person name="Okubara P.A."/>
            <person name="Farman M.L."/>
            <person name="Kohn L.M."/>
            <person name="Birren B."/>
            <person name="Ma L.-J."/>
            <person name="Dean R.A."/>
        </authorList>
    </citation>
    <scope>NUCLEOTIDE SEQUENCE</scope>
    <source>
        <strain evidence="3">R3-111a-1</strain>
    </source>
</reference>
<dbReference type="GO" id="GO:0003824">
    <property type="term" value="F:catalytic activity"/>
    <property type="evidence" value="ECO:0007669"/>
    <property type="project" value="InterPro"/>
</dbReference>